<organism evidence="1 2">
    <name type="scientific">Klebsiella phage vB_KleM_RaK2</name>
    <dbReference type="NCBI Taxonomy" id="1147094"/>
    <lineage>
        <taxon>Viruses</taxon>
        <taxon>Duplodnaviria</taxon>
        <taxon>Heunggongvirae</taxon>
        <taxon>Uroviricota</taxon>
        <taxon>Caudoviricetes</taxon>
        <taxon>Alcyoneusvirus</taxon>
        <taxon>Alcyoneusvirus RaK2</taxon>
    </lineage>
</organism>
<gene>
    <name evidence="1" type="ORF">RaK2_00169</name>
</gene>
<protein>
    <submittedName>
        <fullName evidence="1">Uncharacterized protein</fullName>
    </submittedName>
</protein>
<dbReference type="OrthoDB" id="8845at10239"/>
<dbReference type="GeneID" id="14012757"/>
<keyword evidence="2" id="KW-1185">Reference proteome</keyword>
<sequence>MKEQLNEQGLRPNILHDLVYPIISIDEYEPKINQDNIVVMFQVLNNYDAAYDLSSFIEKTSKNAIDTEAAETPNLDGRYTVFVEMPRNVEFPEALYDMIVNIQNLCPDPSWKLQLYGVNDPIDLDVKEITKLINLSSPESIKEFLDVEDVKILNEGVLQISVHNKDLYYSTASAFGSEDYVKKLLSENVDIDNTPLSNYLSTDFTVVRSNDKYIVEKNGKYLILK</sequence>
<reference evidence="1 2" key="1">
    <citation type="journal article" date="2012" name="J. Virol.">
        <title>Genome of Klebsiella sp.-Infecting Bacteriophage vB_KleM_RaK2.</title>
        <authorList>
            <person name="Simoliunas E."/>
            <person name="Kaliniene L."/>
            <person name="Truncaite L."/>
            <person name="Klausa V."/>
            <person name="Zajanckauskaite A."/>
            <person name="Meskys R."/>
        </authorList>
    </citation>
    <scope>NUCLEOTIDE SEQUENCE [LARGE SCALE GENOMIC DNA]</scope>
</reference>
<proteinExistence type="predicted"/>
<dbReference type="Proteomes" id="UP000007524">
    <property type="component" value="Segment"/>
</dbReference>
<evidence type="ECO:0000313" key="2">
    <source>
        <dbReference type="Proteomes" id="UP000007524"/>
    </source>
</evidence>
<evidence type="ECO:0000313" key="1">
    <source>
        <dbReference type="EMBL" id="AFA44442.1"/>
    </source>
</evidence>
<dbReference type="EMBL" id="JQ513383">
    <property type="protein sequence ID" value="AFA44442.1"/>
    <property type="molecule type" value="Genomic_DNA"/>
</dbReference>
<accession>H6X3X6</accession>
<name>H6X3X6_9CAUD</name>
<dbReference type="RefSeq" id="YP_007007324.1">
    <property type="nucleotide sequence ID" value="NC_019526.1"/>
</dbReference>
<dbReference type="KEGG" id="vg:14012757"/>